<protein>
    <submittedName>
        <fullName evidence="2">Riboflavin biosynthesis RibT protein</fullName>
    </submittedName>
</protein>
<evidence type="ECO:0000313" key="3">
    <source>
        <dbReference type="Proteomes" id="UP000199481"/>
    </source>
</evidence>
<gene>
    <name evidence="2" type="ORF">SAMN04487752_0488</name>
</gene>
<dbReference type="RefSeq" id="WP_035022629.1">
    <property type="nucleotide sequence ID" value="NZ_FNJW01000008.1"/>
</dbReference>
<sequence>MLLDYKNDYEKISMGLLSFVPDLKDVSRLQDEMDWYQSKENRKLYLWKSEDTQDIIGVIGVEIGNDMILLRHISINPSFRNEGISYNMLEALERRFLQKKILGTLETSALVAKWEQEKSKQNQQQILVTDEKGEG</sequence>
<dbReference type="Pfam" id="PF00583">
    <property type="entry name" value="Acetyltransf_1"/>
    <property type="match status" value="1"/>
</dbReference>
<dbReference type="InterPro" id="IPR016181">
    <property type="entry name" value="Acyl_CoA_acyltransferase"/>
</dbReference>
<organism evidence="2 3">
    <name type="scientific">Carnobacterium viridans</name>
    <dbReference type="NCBI Taxonomy" id="174587"/>
    <lineage>
        <taxon>Bacteria</taxon>
        <taxon>Bacillati</taxon>
        <taxon>Bacillota</taxon>
        <taxon>Bacilli</taxon>
        <taxon>Lactobacillales</taxon>
        <taxon>Carnobacteriaceae</taxon>
        <taxon>Carnobacterium</taxon>
    </lineage>
</organism>
<dbReference type="AlphaFoldDB" id="A0A1H0XUI5"/>
<evidence type="ECO:0000313" key="2">
    <source>
        <dbReference type="EMBL" id="SDQ06543.1"/>
    </source>
</evidence>
<dbReference type="GO" id="GO:0016747">
    <property type="term" value="F:acyltransferase activity, transferring groups other than amino-acyl groups"/>
    <property type="evidence" value="ECO:0007669"/>
    <property type="project" value="InterPro"/>
</dbReference>
<dbReference type="EMBL" id="FNJW01000008">
    <property type="protein sequence ID" value="SDQ06543.1"/>
    <property type="molecule type" value="Genomic_DNA"/>
</dbReference>
<dbReference type="InterPro" id="IPR000182">
    <property type="entry name" value="GNAT_dom"/>
</dbReference>
<keyword evidence="3" id="KW-1185">Reference proteome</keyword>
<dbReference type="Proteomes" id="UP000199481">
    <property type="component" value="Unassembled WGS sequence"/>
</dbReference>
<feature type="domain" description="N-acetyltransferase" evidence="1">
    <location>
        <begin position="30"/>
        <end position="107"/>
    </location>
</feature>
<accession>A0A1H0XUI5</accession>
<reference evidence="3" key="1">
    <citation type="submission" date="2016-10" db="EMBL/GenBank/DDBJ databases">
        <authorList>
            <person name="Varghese N."/>
            <person name="Submissions S."/>
        </authorList>
    </citation>
    <scope>NUCLEOTIDE SEQUENCE [LARGE SCALE GENOMIC DNA]</scope>
    <source>
        <strain evidence="3">MPL-11</strain>
    </source>
</reference>
<dbReference type="OrthoDB" id="2189687at2"/>
<proteinExistence type="predicted"/>
<name>A0A1H0XUI5_9LACT</name>
<evidence type="ECO:0000259" key="1">
    <source>
        <dbReference type="Pfam" id="PF00583"/>
    </source>
</evidence>
<dbReference type="Gene3D" id="3.40.630.30">
    <property type="match status" value="1"/>
</dbReference>
<dbReference type="SUPFAM" id="SSF55729">
    <property type="entry name" value="Acyl-CoA N-acyltransferases (Nat)"/>
    <property type="match status" value="1"/>
</dbReference>